<dbReference type="GO" id="GO:0006357">
    <property type="term" value="P:regulation of transcription by RNA polymerase II"/>
    <property type="evidence" value="ECO:0007669"/>
    <property type="project" value="InterPro"/>
</dbReference>
<dbReference type="AlphaFoldDB" id="A0A8H3C9F3"/>
<dbReference type="GO" id="GO:0008270">
    <property type="term" value="F:zinc ion binding"/>
    <property type="evidence" value="ECO:0007669"/>
    <property type="project" value="UniProtKB-KW"/>
</dbReference>
<organism evidence="11 12">
    <name type="scientific">Rhizoctonia solani</name>
    <dbReference type="NCBI Taxonomy" id="456999"/>
    <lineage>
        <taxon>Eukaryota</taxon>
        <taxon>Fungi</taxon>
        <taxon>Dikarya</taxon>
        <taxon>Basidiomycota</taxon>
        <taxon>Agaricomycotina</taxon>
        <taxon>Agaricomycetes</taxon>
        <taxon>Cantharellales</taxon>
        <taxon>Ceratobasidiaceae</taxon>
        <taxon>Rhizoctonia</taxon>
    </lineage>
</organism>
<name>A0A8H3C9F3_9AGAM</name>
<dbReference type="InterPro" id="IPR013083">
    <property type="entry name" value="Znf_RING/FYVE/PHD"/>
</dbReference>
<keyword evidence="4" id="KW-0805">Transcription regulation</keyword>
<evidence type="ECO:0000256" key="8">
    <source>
        <dbReference type="PROSITE-ProRule" id="PRU00175"/>
    </source>
</evidence>
<feature type="compositionally biased region" description="Basic and acidic residues" evidence="9">
    <location>
        <begin position="554"/>
        <end position="567"/>
    </location>
</feature>
<evidence type="ECO:0000313" key="11">
    <source>
        <dbReference type="EMBL" id="CAE6475135.1"/>
    </source>
</evidence>
<keyword evidence="5" id="KW-0804">Transcription</keyword>
<dbReference type="PANTHER" id="PTHR13104">
    <property type="entry name" value="MED-6-RELATED"/>
    <property type="match status" value="1"/>
</dbReference>
<dbReference type="CDD" id="cd16449">
    <property type="entry name" value="RING-HC"/>
    <property type="match status" value="1"/>
</dbReference>
<dbReference type="Pfam" id="PF13923">
    <property type="entry name" value="zf-C3HC4_2"/>
    <property type="match status" value="1"/>
</dbReference>
<feature type="compositionally biased region" description="Low complexity" evidence="9">
    <location>
        <begin position="151"/>
        <end position="163"/>
    </location>
</feature>
<dbReference type="EMBL" id="CAJMWV010003049">
    <property type="protein sequence ID" value="CAE6475135.1"/>
    <property type="molecule type" value="Genomic_DNA"/>
</dbReference>
<feature type="region of interest" description="Disordered" evidence="9">
    <location>
        <begin position="1"/>
        <end position="193"/>
    </location>
</feature>
<evidence type="ECO:0000256" key="4">
    <source>
        <dbReference type="ARBA" id="ARBA00023015"/>
    </source>
</evidence>
<feature type="region of interest" description="Disordered" evidence="9">
    <location>
        <begin position="554"/>
        <end position="638"/>
    </location>
</feature>
<sequence length="638" mass="70704">MNYPRSGKSRDEYIHLSLQTPRPMSDDEYFGDDDLFTSEALDNIPALNQPPSPVLAASDLPNPPVQPPPQPVSTGAPGSNVNNPIVVESTNGATRAPGSQRASPEQPRRTSSRFSTIMNALRTGSTQQPGSGRVFGQQTGLLRPPNRKYRSVSSQLSPSQSSVAGPSRLPSQPSPIAGLKRRRSPSRDDSVEAEIRADTWSVVEEELTCAICCDVFVAPQITHCGHSACAPCLKLWLSKNNNCPICRAYINPNTVLSANRLASSMIDRMMAEAAKYKLPDWCTGGKKEVEWKKRKRLWEGEVARETAAARNRVTTRSVAAPRHRVYMPQPLFLDDEDYDNYDYDDLGYEDEDNLDHDMATPADDHSEKVLVYHEWLNVLGPLTTGNVLEYFAACQLFWDPQCNNNVLRMQSQHLGTSVNLDDLKNMKGVEYAVVHAEPPTLFIIHKRERFSPTETRPIEAYYVYKNTIHKAFDLYSLVANRLSTAVNCLSDSLSLIRPYKPEFSPRTGYQWNIIDDSVEEGEDSNSNRTRNQPKRQVTTVPGMMAALQTTKTHIEQQYQERQKRAEQEAAANTMTGSGTAPGTRSASVAPMTPAPDVAPRVLDADTSISIGTAKTPAPKGQGKKKQKRLSMVAEKGAQ</sequence>
<evidence type="ECO:0000256" key="3">
    <source>
        <dbReference type="ARBA" id="ARBA00020634"/>
    </source>
</evidence>
<dbReference type="GO" id="GO:0016592">
    <property type="term" value="C:mediator complex"/>
    <property type="evidence" value="ECO:0007669"/>
    <property type="project" value="InterPro"/>
</dbReference>
<keyword evidence="8" id="KW-0862">Zinc</keyword>
<feature type="compositionally biased region" description="Acidic residues" evidence="9">
    <location>
        <begin position="26"/>
        <end position="36"/>
    </location>
</feature>
<keyword evidence="8" id="KW-0863">Zinc-finger</keyword>
<proteinExistence type="inferred from homology"/>
<dbReference type="InterPro" id="IPR038566">
    <property type="entry name" value="Mediator_Med6_sf"/>
</dbReference>
<evidence type="ECO:0000256" key="7">
    <source>
        <dbReference type="ARBA" id="ARBA00031259"/>
    </source>
</evidence>
<dbReference type="Gene3D" id="3.10.450.580">
    <property type="entry name" value="Mediator complex, subunit Med6"/>
    <property type="match status" value="1"/>
</dbReference>
<dbReference type="SUPFAM" id="SSF57850">
    <property type="entry name" value="RING/U-box"/>
    <property type="match status" value="1"/>
</dbReference>
<comment type="caution">
    <text evidence="11">The sequence shown here is derived from an EMBL/GenBank/DDBJ whole genome shotgun (WGS) entry which is preliminary data.</text>
</comment>
<feature type="domain" description="RING-type" evidence="10">
    <location>
        <begin position="209"/>
        <end position="247"/>
    </location>
</feature>
<dbReference type="InterPro" id="IPR001841">
    <property type="entry name" value="Znf_RING"/>
</dbReference>
<reference evidence="11" key="1">
    <citation type="submission" date="2021-01" db="EMBL/GenBank/DDBJ databases">
        <authorList>
            <person name="Kaushik A."/>
        </authorList>
    </citation>
    <scope>NUCLEOTIDE SEQUENCE</scope>
    <source>
        <strain evidence="11">AG3-1AP</strain>
    </source>
</reference>
<feature type="compositionally biased region" description="Polar residues" evidence="9">
    <location>
        <begin position="112"/>
        <end position="140"/>
    </location>
</feature>
<comment type="subcellular location">
    <subcellularLocation>
        <location evidence="1">Nucleus</location>
    </subcellularLocation>
</comment>
<dbReference type="PROSITE" id="PS50089">
    <property type="entry name" value="ZF_RING_2"/>
    <property type="match status" value="1"/>
</dbReference>
<feature type="compositionally biased region" description="Polar residues" evidence="9">
    <location>
        <begin position="572"/>
        <end position="586"/>
    </location>
</feature>
<evidence type="ECO:0000256" key="5">
    <source>
        <dbReference type="ARBA" id="ARBA00023163"/>
    </source>
</evidence>
<keyword evidence="6" id="KW-0539">Nucleus</keyword>
<evidence type="ECO:0000256" key="6">
    <source>
        <dbReference type="ARBA" id="ARBA00023242"/>
    </source>
</evidence>
<comment type="similarity">
    <text evidence="2">Belongs to the Mediator complex subunit 6 family.</text>
</comment>
<dbReference type="Proteomes" id="UP000663831">
    <property type="component" value="Unassembled WGS sequence"/>
</dbReference>
<feature type="region of interest" description="Disordered" evidence="9">
    <location>
        <begin position="519"/>
        <end position="539"/>
    </location>
</feature>
<protein>
    <recommendedName>
        <fullName evidence="3">Mediator of RNA polymerase II transcription subunit 6</fullName>
    </recommendedName>
    <alternativeName>
        <fullName evidence="7">Mediator complex subunit 6</fullName>
    </alternativeName>
</protein>
<evidence type="ECO:0000256" key="9">
    <source>
        <dbReference type="SAM" id="MobiDB-lite"/>
    </source>
</evidence>
<evidence type="ECO:0000313" key="12">
    <source>
        <dbReference type="Proteomes" id="UP000663831"/>
    </source>
</evidence>
<dbReference type="Pfam" id="PF04934">
    <property type="entry name" value="Med6"/>
    <property type="match status" value="1"/>
</dbReference>
<dbReference type="OrthoDB" id="344220at2759"/>
<gene>
    <name evidence="11" type="ORF">RDB_LOCUS91354</name>
</gene>
<evidence type="ECO:0000256" key="2">
    <source>
        <dbReference type="ARBA" id="ARBA00007526"/>
    </source>
</evidence>
<accession>A0A8H3C9F3</accession>
<feature type="compositionally biased region" description="Pro residues" evidence="9">
    <location>
        <begin position="61"/>
        <end position="71"/>
    </location>
</feature>
<dbReference type="Gene3D" id="3.30.40.10">
    <property type="entry name" value="Zinc/RING finger domain, C3HC4 (zinc finger)"/>
    <property type="match status" value="1"/>
</dbReference>
<feature type="compositionally biased region" description="Polar residues" evidence="9">
    <location>
        <begin position="76"/>
        <end position="93"/>
    </location>
</feature>
<evidence type="ECO:0000256" key="1">
    <source>
        <dbReference type="ARBA" id="ARBA00004123"/>
    </source>
</evidence>
<dbReference type="InterPro" id="IPR007018">
    <property type="entry name" value="Mediator_Med6"/>
</dbReference>
<evidence type="ECO:0000259" key="10">
    <source>
        <dbReference type="PROSITE" id="PS50089"/>
    </source>
</evidence>
<keyword evidence="8" id="KW-0479">Metal-binding</keyword>
<dbReference type="GO" id="GO:0003712">
    <property type="term" value="F:transcription coregulator activity"/>
    <property type="evidence" value="ECO:0007669"/>
    <property type="project" value="InterPro"/>
</dbReference>
<dbReference type="SMART" id="SM00184">
    <property type="entry name" value="RING"/>
    <property type="match status" value="1"/>
</dbReference>
<feature type="compositionally biased region" description="Polar residues" evidence="9">
    <location>
        <begin position="524"/>
        <end position="539"/>
    </location>
</feature>